<dbReference type="AlphaFoldDB" id="A0A7C4E294"/>
<dbReference type="GO" id="GO:0015658">
    <property type="term" value="F:branched-chain amino acid transmembrane transporter activity"/>
    <property type="evidence" value="ECO:0007669"/>
    <property type="project" value="TreeGrafter"/>
</dbReference>
<dbReference type="Pfam" id="PF00005">
    <property type="entry name" value="ABC_tran"/>
    <property type="match status" value="1"/>
</dbReference>
<dbReference type="InterPro" id="IPR027417">
    <property type="entry name" value="P-loop_NTPase"/>
</dbReference>
<evidence type="ECO:0000313" key="9">
    <source>
        <dbReference type="EMBL" id="HHN52165.1"/>
    </source>
</evidence>
<dbReference type="GO" id="GO:0005524">
    <property type="term" value="F:ATP binding"/>
    <property type="evidence" value="ECO:0007669"/>
    <property type="project" value="UniProtKB-KW"/>
</dbReference>
<evidence type="ECO:0000313" key="7">
    <source>
        <dbReference type="EMBL" id="HGL41426.1"/>
    </source>
</evidence>
<evidence type="ECO:0000256" key="5">
    <source>
        <dbReference type="ARBA" id="ARBA00022970"/>
    </source>
</evidence>
<keyword evidence="3" id="KW-0547">Nucleotide-binding</keyword>
<accession>A0A7C4E294</accession>
<comment type="similarity">
    <text evidence="1">Belongs to the ABC transporter superfamily.</text>
</comment>
<dbReference type="CDD" id="cd03224">
    <property type="entry name" value="ABC_TM1139_LivF_branched"/>
    <property type="match status" value="1"/>
</dbReference>
<evidence type="ECO:0000313" key="8">
    <source>
        <dbReference type="EMBL" id="HGN90601.1"/>
    </source>
</evidence>
<dbReference type="EMBL" id="DRXG01000049">
    <property type="protein sequence ID" value="HHN52165.1"/>
    <property type="molecule type" value="Genomic_DNA"/>
</dbReference>
<comment type="caution">
    <text evidence="8">The sequence shown here is derived from an EMBL/GenBank/DDBJ whole genome shotgun (WGS) entry which is preliminary data.</text>
</comment>
<keyword evidence="2" id="KW-0813">Transport</keyword>
<evidence type="ECO:0000256" key="2">
    <source>
        <dbReference type="ARBA" id="ARBA00022448"/>
    </source>
</evidence>
<keyword evidence="4 8" id="KW-0067">ATP-binding</keyword>
<evidence type="ECO:0000256" key="4">
    <source>
        <dbReference type="ARBA" id="ARBA00022840"/>
    </source>
</evidence>
<organism evidence="8">
    <name type="scientific">Caldiarchaeum subterraneum</name>
    <dbReference type="NCBI Taxonomy" id="311458"/>
    <lineage>
        <taxon>Archaea</taxon>
        <taxon>Nitrososphaerota</taxon>
        <taxon>Candidatus Caldarchaeales</taxon>
        <taxon>Candidatus Caldarchaeaceae</taxon>
        <taxon>Candidatus Caldarchaeum</taxon>
    </lineage>
</organism>
<sequence>MLQAENLSVAYIGDILVLDGVSVQVEQGKVHAVIGPNGAGKSTLLKTLFGFLKPKTGEILLDGTKITSTAPHERIRMGVFYIPQESGIFGSMTVKENLELAAWLFRGNKALVTERVEAVLNQFPRLRERLYTKAGKLSGGEQKFLELAKAMMNEPRYLLIDEPTVGLSPAMANMVYEELRKLTGKDIGILIVDQYVDQVLEIADYVYYVELGRVKAEGPVDYIRRGEFLFE</sequence>
<gene>
    <name evidence="9" type="ORF">ENM30_02500</name>
    <name evidence="8" type="ORF">ENT82_05685</name>
    <name evidence="7" type="ORF">ENU43_07175</name>
</gene>
<feature type="domain" description="ABC transporter" evidence="6">
    <location>
        <begin position="2"/>
        <end position="229"/>
    </location>
</feature>
<dbReference type="EMBL" id="DTCM01000086">
    <property type="protein sequence ID" value="HGL41426.1"/>
    <property type="molecule type" value="Genomic_DNA"/>
</dbReference>
<dbReference type="InterPro" id="IPR052156">
    <property type="entry name" value="BCAA_Transport_ATP-bd_LivF"/>
</dbReference>
<evidence type="ECO:0000256" key="3">
    <source>
        <dbReference type="ARBA" id="ARBA00022741"/>
    </source>
</evidence>
<protein>
    <submittedName>
        <fullName evidence="8">ABC transporter ATP-binding protein</fullName>
    </submittedName>
</protein>
<dbReference type="InterPro" id="IPR003593">
    <property type="entry name" value="AAA+_ATPase"/>
</dbReference>
<name>A0A7C4E294_CALS0</name>
<dbReference type="PANTHER" id="PTHR43820">
    <property type="entry name" value="HIGH-AFFINITY BRANCHED-CHAIN AMINO ACID TRANSPORT ATP-BINDING PROTEIN LIVF"/>
    <property type="match status" value="1"/>
</dbReference>
<keyword evidence="5" id="KW-0029">Amino-acid transport</keyword>
<proteinExistence type="inferred from homology"/>
<evidence type="ECO:0000256" key="1">
    <source>
        <dbReference type="ARBA" id="ARBA00005417"/>
    </source>
</evidence>
<dbReference type="GO" id="GO:0015807">
    <property type="term" value="P:L-amino acid transport"/>
    <property type="evidence" value="ECO:0007669"/>
    <property type="project" value="TreeGrafter"/>
</dbReference>
<dbReference type="GO" id="GO:0016887">
    <property type="term" value="F:ATP hydrolysis activity"/>
    <property type="evidence" value="ECO:0007669"/>
    <property type="project" value="InterPro"/>
</dbReference>
<dbReference type="PROSITE" id="PS50893">
    <property type="entry name" value="ABC_TRANSPORTER_2"/>
    <property type="match status" value="1"/>
</dbReference>
<dbReference type="EMBL" id="DTAD01000063">
    <property type="protein sequence ID" value="HGN90601.1"/>
    <property type="molecule type" value="Genomic_DNA"/>
</dbReference>
<dbReference type="PANTHER" id="PTHR43820:SF4">
    <property type="entry name" value="HIGH-AFFINITY BRANCHED-CHAIN AMINO ACID TRANSPORT ATP-BINDING PROTEIN LIVF"/>
    <property type="match status" value="1"/>
</dbReference>
<dbReference type="InterPro" id="IPR003439">
    <property type="entry name" value="ABC_transporter-like_ATP-bd"/>
</dbReference>
<dbReference type="Gene3D" id="3.40.50.300">
    <property type="entry name" value="P-loop containing nucleotide triphosphate hydrolases"/>
    <property type="match status" value="1"/>
</dbReference>
<dbReference type="SUPFAM" id="SSF52540">
    <property type="entry name" value="P-loop containing nucleoside triphosphate hydrolases"/>
    <property type="match status" value="1"/>
</dbReference>
<evidence type="ECO:0000259" key="6">
    <source>
        <dbReference type="PROSITE" id="PS50893"/>
    </source>
</evidence>
<dbReference type="SMART" id="SM00382">
    <property type="entry name" value="AAA"/>
    <property type="match status" value="1"/>
</dbReference>
<reference evidence="8" key="1">
    <citation type="journal article" date="2020" name="mSystems">
        <title>Genome- and Community-Level Interaction Insights into Carbon Utilization and Element Cycling Functions of Hydrothermarchaeota in Hydrothermal Sediment.</title>
        <authorList>
            <person name="Zhou Z."/>
            <person name="Liu Y."/>
            <person name="Xu W."/>
            <person name="Pan J."/>
            <person name="Luo Z.H."/>
            <person name="Li M."/>
        </authorList>
    </citation>
    <scope>NUCLEOTIDE SEQUENCE [LARGE SCALE GENOMIC DNA]</scope>
    <source>
        <strain evidence="9">SpSt-1073</strain>
        <strain evidence="8">SpSt-613</strain>
        <strain evidence="7">SpSt-669</strain>
    </source>
</reference>